<proteinExistence type="predicted"/>
<evidence type="ECO:0000313" key="1">
    <source>
        <dbReference type="EMBL" id="TBC07282.1"/>
    </source>
</evidence>
<comment type="caution">
    <text evidence="1">The sequence shown here is derived from an EMBL/GenBank/DDBJ whole genome shotgun (WGS) entry which is preliminary data.</text>
</comment>
<geneLocation type="plasmid" evidence="1">
    <name>pSM92_Rh01</name>
</geneLocation>
<gene>
    <name evidence="1" type="ORF">ELH40_25745</name>
</gene>
<accession>A0AB38HYE6</accession>
<reference evidence="1 2" key="1">
    <citation type="submission" date="2019-02" db="EMBL/GenBank/DDBJ databases">
        <title>The genomic architecture of introgression among sibling species of bacteria.</title>
        <authorList>
            <person name="Cavassim M.I.A."/>
            <person name="Moeskjaer S."/>
            <person name="Moslemi C."/>
            <person name="Fields B."/>
            <person name="Bachmann A."/>
            <person name="Vilhjalmsson B."/>
            <person name="Schierup M.H."/>
            <person name="Young J.P.W."/>
            <person name="Andersen S.U."/>
        </authorList>
    </citation>
    <scope>NUCLEOTIDE SEQUENCE [LARGE SCALE GENOMIC DNA]</scope>
    <source>
        <strain evidence="1 2">SM92</strain>
        <plasmid evidence="1">pSM92_Rh01</plasmid>
    </source>
</reference>
<dbReference type="AlphaFoldDB" id="A0AB38HYE6"/>
<protein>
    <submittedName>
        <fullName evidence="1">Uncharacterized protein</fullName>
    </submittedName>
</protein>
<organism evidence="1 2">
    <name type="scientific">Rhizobium ruizarguesonis</name>
    <dbReference type="NCBI Taxonomy" id="2081791"/>
    <lineage>
        <taxon>Bacteria</taxon>
        <taxon>Pseudomonadati</taxon>
        <taxon>Pseudomonadota</taxon>
        <taxon>Alphaproteobacteria</taxon>
        <taxon>Hyphomicrobiales</taxon>
        <taxon>Rhizobiaceae</taxon>
        <taxon>Rhizobium/Agrobacterium group</taxon>
        <taxon>Rhizobium</taxon>
    </lineage>
</organism>
<evidence type="ECO:0000313" key="2">
    <source>
        <dbReference type="Proteomes" id="UP000294215"/>
    </source>
</evidence>
<keyword evidence="1" id="KW-0614">Plasmid</keyword>
<dbReference type="EMBL" id="SIMR01000002">
    <property type="protein sequence ID" value="TBC07282.1"/>
    <property type="molecule type" value="Genomic_DNA"/>
</dbReference>
<name>A0AB38HYE6_9HYPH</name>
<dbReference type="Proteomes" id="UP000294215">
    <property type="component" value="Unassembled WGS sequence"/>
</dbReference>
<sequence>MARWRVSATMIAGGLKHCVAPEHKPAGHPQERNSGRKFALEASSTRPAAVSSNRLALQILHQEAHFRDRSMLFMPQMML</sequence>